<dbReference type="EMBL" id="AP019377">
    <property type="protein sequence ID" value="BBH93302.1"/>
    <property type="molecule type" value="Genomic_DNA"/>
</dbReference>
<dbReference type="Gene3D" id="3.30.559.10">
    <property type="entry name" value="Chloramphenicol acetyltransferase-like domain"/>
    <property type="match status" value="1"/>
</dbReference>
<dbReference type="InterPro" id="IPR001078">
    <property type="entry name" value="2-oxoacid_DH_actylTfrase"/>
</dbReference>
<feature type="region of interest" description="Disordered" evidence="7">
    <location>
        <begin position="197"/>
        <end position="218"/>
    </location>
</feature>
<reference evidence="10" key="1">
    <citation type="submission" date="2018-12" db="EMBL/GenBank/DDBJ databases">
        <title>Novel natural products biosynthetic potential of the class Ktedonobacteria.</title>
        <authorList>
            <person name="Zheng Y."/>
            <person name="Saitou A."/>
            <person name="Wang C.M."/>
            <person name="Toyoda A."/>
            <person name="Minakuchi Y."/>
            <person name="Sekiguchi Y."/>
            <person name="Ueda K."/>
            <person name="Takano H."/>
            <person name="Sakai Y."/>
            <person name="Yokota A."/>
            <person name="Yabe S."/>
        </authorList>
    </citation>
    <scope>NUCLEOTIDE SEQUENCE</scope>
    <source>
        <strain evidence="10">A3-2</strain>
    </source>
</reference>
<comment type="cofactor">
    <cofactor evidence="1 6">
        <name>(R)-lipoate</name>
        <dbReference type="ChEBI" id="CHEBI:83088"/>
    </cofactor>
</comment>
<sequence length="449" mass="47609">MVEFRLPDLGEGMEEAEIRRWLVRVGDRVTAYQAIAEVETDKAVTEITSPVTGRVAEIRVGEGTVARKGEVLVIFEEEAATAPTAGTRPPEAVSASESRAQVERQPPATAASAPQAGSGSAAALAGGGRRRVLAAPAVRKLAFELGVDLEQVPPSTPDGRVTVADVRAFAERQRAASVAAASTAASATVSAAAGTGTEATAVGSPSVGPAPTAPAAEEERQALTGLRRRIAERMERSWRTIPHATAFDEADGAALVALREALLPVAERRGLRLTYLPILVKLLIPVLKEFPIFNASLDEERREIVYKRVYHIGIATASPEGLLVPVLRHAERLSLAQIASELERLIEGGRRRTLGLHELTGSTFTLNNVGSFGGSSGTPIINYPEAAILAVGRLQEKAVVRNGSLVARPVLPLALSFDHRLIDGAQAGAFLARFKELVENPQQLLLDTI</sequence>
<dbReference type="Pfam" id="PF00364">
    <property type="entry name" value="Biotin_lipoyl"/>
    <property type="match status" value="1"/>
</dbReference>
<evidence type="ECO:0000256" key="5">
    <source>
        <dbReference type="ARBA" id="ARBA00023315"/>
    </source>
</evidence>
<dbReference type="InterPro" id="IPR000089">
    <property type="entry name" value="Biotin_lipoyl"/>
</dbReference>
<dbReference type="InterPro" id="IPR050743">
    <property type="entry name" value="2-oxoacid_DH_E2_comp"/>
</dbReference>
<evidence type="ECO:0000256" key="3">
    <source>
        <dbReference type="ARBA" id="ARBA00022679"/>
    </source>
</evidence>
<evidence type="ECO:0000259" key="9">
    <source>
        <dbReference type="PROSITE" id="PS51826"/>
    </source>
</evidence>
<protein>
    <recommendedName>
        <fullName evidence="6">Dihydrolipoamide acetyltransferase component of pyruvate dehydrogenase complex</fullName>
        <ecNumber evidence="6">2.3.1.-</ecNumber>
    </recommendedName>
</protein>
<dbReference type="GO" id="GO:0016407">
    <property type="term" value="F:acetyltransferase activity"/>
    <property type="evidence" value="ECO:0007669"/>
    <property type="project" value="TreeGrafter"/>
</dbReference>
<keyword evidence="4 6" id="KW-0450">Lipoyl</keyword>
<dbReference type="PROSITE" id="PS51826">
    <property type="entry name" value="PSBD"/>
    <property type="match status" value="1"/>
</dbReference>
<dbReference type="InterPro" id="IPR003016">
    <property type="entry name" value="2-oxoA_DH_lipoyl-BS"/>
</dbReference>
<dbReference type="Gene3D" id="4.10.320.10">
    <property type="entry name" value="E3-binding domain"/>
    <property type="match status" value="1"/>
</dbReference>
<evidence type="ECO:0000256" key="7">
    <source>
        <dbReference type="SAM" id="MobiDB-lite"/>
    </source>
</evidence>
<dbReference type="InterPro" id="IPR036625">
    <property type="entry name" value="E3-bd_dom_sf"/>
</dbReference>
<feature type="compositionally biased region" description="Low complexity" evidence="7">
    <location>
        <begin position="104"/>
        <end position="123"/>
    </location>
</feature>
<evidence type="ECO:0000256" key="6">
    <source>
        <dbReference type="RuleBase" id="RU003423"/>
    </source>
</evidence>
<organism evidence="10">
    <name type="scientific">Thermogemmatispora argillosa</name>
    <dbReference type="NCBI Taxonomy" id="2045280"/>
    <lineage>
        <taxon>Bacteria</taxon>
        <taxon>Bacillati</taxon>
        <taxon>Chloroflexota</taxon>
        <taxon>Ktedonobacteria</taxon>
        <taxon>Thermogemmatisporales</taxon>
        <taxon>Thermogemmatisporaceae</taxon>
        <taxon>Thermogemmatispora</taxon>
    </lineage>
</organism>
<gene>
    <name evidence="10" type="primary">pdhC</name>
    <name evidence="10" type="ORF">KTA_15010</name>
</gene>
<feature type="region of interest" description="Disordered" evidence="7">
    <location>
        <begin position="81"/>
        <end position="123"/>
    </location>
</feature>
<dbReference type="SUPFAM" id="SSF51230">
    <property type="entry name" value="Single hybrid motif"/>
    <property type="match status" value="1"/>
</dbReference>
<dbReference type="FunFam" id="3.30.559.10:FF:000007">
    <property type="entry name" value="Dihydrolipoamide acetyltransferase component of pyruvate dehydrogenase complex"/>
    <property type="match status" value="1"/>
</dbReference>
<proteinExistence type="inferred from homology"/>
<dbReference type="PANTHER" id="PTHR43178">
    <property type="entry name" value="DIHYDROLIPOAMIDE ACETYLTRANSFERASE COMPONENT OF PYRUVATE DEHYDROGENASE COMPLEX"/>
    <property type="match status" value="1"/>
</dbReference>
<dbReference type="Gene3D" id="2.40.50.100">
    <property type="match status" value="1"/>
</dbReference>
<dbReference type="SUPFAM" id="SSF47005">
    <property type="entry name" value="Peripheral subunit-binding domain of 2-oxo acid dehydrogenase complex"/>
    <property type="match status" value="1"/>
</dbReference>
<keyword evidence="5 6" id="KW-0012">Acyltransferase</keyword>
<feature type="compositionally biased region" description="Low complexity" evidence="7">
    <location>
        <begin position="81"/>
        <end position="92"/>
    </location>
</feature>
<comment type="similarity">
    <text evidence="2 6">Belongs to the 2-oxoacid dehydrogenase family.</text>
</comment>
<dbReference type="GO" id="GO:0005737">
    <property type="term" value="C:cytoplasm"/>
    <property type="evidence" value="ECO:0007669"/>
    <property type="project" value="TreeGrafter"/>
</dbReference>
<dbReference type="AlphaFoldDB" id="A0A455T246"/>
<feature type="domain" description="Lipoyl-binding" evidence="8">
    <location>
        <begin position="1"/>
        <end position="76"/>
    </location>
</feature>
<evidence type="ECO:0000259" key="8">
    <source>
        <dbReference type="PROSITE" id="PS50968"/>
    </source>
</evidence>
<dbReference type="InterPro" id="IPR011053">
    <property type="entry name" value="Single_hybrid_motif"/>
</dbReference>
<evidence type="ECO:0000256" key="2">
    <source>
        <dbReference type="ARBA" id="ARBA00007317"/>
    </source>
</evidence>
<dbReference type="PANTHER" id="PTHR43178:SF5">
    <property type="entry name" value="LIPOAMIDE ACYLTRANSFERASE COMPONENT OF BRANCHED-CHAIN ALPHA-KETO ACID DEHYDROGENASE COMPLEX, MITOCHONDRIAL"/>
    <property type="match status" value="1"/>
</dbReference>
<feature type="compositionally biased region" description="Low complexity" evidence="7">
    <location>
        <begin position="197"/>
        <end position="215"/>
    </location>
</feature>
<feature type="domain" description="Peripheral subunit-binding (PSBD)" evidence="9">
    <location>
        <begin position="133"/>
        <end position="170"/>
    </location>
</feature>
<evidence type="ECO:0000256" key="1">
    <source>
        <dbReference type="ARBA" id="ARBA00001938"/>
    </source>
</evidence>
<name>A0A455T246_9CHLR</name>
<dbReference type="EC" id="2.3.1.-" evidence="6"/>
<evidence type="ECO:0000256" key="4">
    <source>
        <dbReference type="ARBA" id="ARBA00022823"/>
    </source>
</evidence>
<dbReference type="PROSITE" id="PS50968">
    <property type="entry name" value="BIOTINYL_LIPOYL"/>
    <property type="match status" value="1"/>
</dbReference>
<evidence type="ECO:0000313" key="10">
    <source>
        <dbReference type="EMBL" id="BBH93302.1"/>
    </source>
</evidence>
<dbReference type="GO" id="GO:0031405">
    <property type="term" value="F:lipoic acid binding"/>
    <property type="evidence" value="ECO:0007669"/>
    <property type="project" value="TreeGrafter"/>
</dbReference>
<keyword evidence="10" id="KW-0670">Pyruvate</keyword>
<dbReference type="InterPro" id="IPR004167">
    <property type="entry name" value="PSBD"/>
</dbReference>
<dbReference type="InterPro" id="IPR023213">
    <property type="entry name" value="CAT-like_dom_sf"/>
</dbReference>
<accession>A0A455T246</accession>
<dbReference type="Pfam" id="PF02817">
    <property type="entry name" value="E3_binding"/>
    <property type="match status" value="1"/>
</dbReference>
<dbReference type="PROSITE" id="PS00189">
    <property type="entry name" value="LIPOYL"/>
    <property type="match status" value="1"/>
</dbReference>
<dbReference type="CDD" id="cd06849">
    <property type="entry name" value="lipoyl_domain"/>
    <property type="match status" value="1"/>
</dbReference>
<dbReference type="SUPFAM" id="SSF52777">
    <property type="entry name" value="CoA-dependent acyltransferases"/>
    <property type="match status" value="1"/>
</dbReference>
<keyword evidence="3 6" id="KW-0808">Transferase</keyword>
<dbReference type="Pfam" id="PF00198">
    <property type="entry name" value="2-oxoacid_dh"/>
    <property type="match status" value="1"/>
</dbReference>